<sequence length="115" mass="13434">MCTYAMVHYKVHYVCLPCRRSFKQPWRRQDPRCSGCQRPMHYAGHDFAAPRRGDERRWRAVEAVLTAGLRYDGFEPCGCGRQPKPRPRTSAEVRTRRRLATRTTLSDPEALSLRL</sequence>
<organism evidence="2 3">
    <name type="scientific">Nonomuraea salmonea</name>
    <dbReference type="NCBI Taxonomy" id="46181"/>
    <lineage>
        <taxon>Bacteria</taxon>
        <taxon>Bacillati</taxon>
        <taxon>Actinomycetota</taxon>
        <taxon>Actinomycetes</taxon>
        <taxon>Streptosporangiales</taxon>
        <taxon>Streptosporangiaceae</taxon>
        <taxon>Nonomuraea</taxon>
    </lineage>
</organism>
<keyword evidence="3" id="KW-1185">Reference proteome</keyword>
<gene>
    <name evidence="2" type="ORF">ACFFR3_15795</name>
</gene>
<dbReference type="RefSeq" id="WP_364374517.1">
    <property type="nucleotide sequence ID" value="NZ_JBHMCF010000011.1"/>
</dbReference>
<evidence type="ECO:0008006" key="4">
    <source>
        <dbReference type="Google" id="ProtNLM"/>
    </source>
</evidence>
<name>A0ABV5NL01_9ACTN</name>
<protein>
    <recommendedName>
        <fullName evidence="4">Deoxyxylulose-5-phosphate synthase</fullName>
    </recommendedName>
</protein>
<evidence type="ECO:0000313" key="3">
    <source>
        <dbReference type="Proteomes" id="UP001589568"/>
    </source>
</evidence>
<feature type="region of interest" description="Disordered" evidence="1">
    <location>
        <begin position="78"/>
        <end position="115"/>
    </location>
</feature>
<comment type="caution">
    <text evidence="2">The sequence shown here is derived from an EMBL/GenBank/DDBJ whole genome shotgun (WGS) entry which is preliminary data.</text>
</comment>
<accession>A0ABV5NL01</accession>
<evidence type="ECO:0000256" key="1">
    <source>
        <dbReference type="SAM" id="MobiDB-lite"/>
    </source>
</evidence>
<evidence type="ECO:0000313" key="2">
    <source>
        <dbReference type="EMBL" id="MFB9470985.1"/>
    </source>
</evidence>
<proteinExistence type="predicted"/>
<dbReference type="EMBL" id="JBHMCF010000011">
    <property type="protein sequence ID" value="MFB9470985.1"/>
    <property type="molecule type" value="Genomic_DNA"/>
</dbReference>
<dbReference type="Proteomes" id="UP001589568">
    <property type="component" value="Unassembled WGS sequence"/>
</dbReference>
<reference evidence="2 3" key="1">
    <citation type="submission" date="2024-09" db="EMBL/GenBank/DDBJ databases">
        <authorList>
            <person name="Sun Q."/>
            <person name="Mori K."/>
        </authorList>
    </citation>
    <scope>NUCLEOTIDE SEQUENCE [LARGE SCALE GENOMIC DNA]</scope>
    <source>
        <strain evidence="2 3">JCM 3324</strain>
    </source>
</reference>